<feature type="compositionally biased region" description="Basic and acidic residues" evidence="2">
    <location>
        <begin position="81"/>
        <end position="117"/>
    </location>
</feature>
<dbReference type="FunFam" id="3.30.160.60:FF:001329">
    <property type="entry name" value="INSM transcriptional repressor 1"/>
    <property type="match status" value="1"/>
</dbReference>
<keyword evidence="3" id="KW-0472">Membrane</keyword>
<feature type="compositionally biased region" description="Low complexity" evidence="2">
    <location>
        <begin position="1096"/>
        <end position="1107"/>
    </location>
</feature>
<feature type="region of interest" description="Disordered" evidence="2">
    <location>
        <begin position="1084"/>
        <end position="1124"/>
    </location>
</feature>
<reference evidence="5 6" key="1">
    <citation type="submission" date="2020-04" db="EMBL/GenBank/DDBJ databases">
        <authorList>
            <person name="Wallbank WR R."/>
            <person name="Pardo Diaz C."/>
            <person name="Kozak K."/>
            <person name="Martin S."/>
            <person name="Jiggins C."/>
            <person name="Moest M."/>
            <person name="Warren A I."/>
            <person name="Byers J.R.P. K."/>
            <person name="Montejo-Kovacevich G."/>
            <person name="Yen C E."/>
        </authorList>
    </citation>
    <scope>NUCLEOTIDE SEQUENCE [LARGE SCALE GENOMIC DNA]</scope>
</reference>
<evidence type="ECO:0000313" key="5">
    <source>
        <dbReference type="EMBL" id="CAB3246004.1"/>
    </source>
</evidence>
<evidence type="ECO:0000256" key="1">
    <source>
        <dbReference type="PROSITE-ProRule" id="PRU00042"/>
    </source>
</evidence>
<sequence length="1124" mass="127243">MEAALPHFHRLTSSRFYQQYAAPPVRISTNYLHDLLPQQHPTLLQQYLAYYNEPLVPLDLSLKSTTPITPPCTPPPSQKRKIIDDSKPDKSPKIFRHFEDNDTKIVDDKTAKRKLDDESSNDSDSPEAKKLKFTKQFFEELRTCLPTQGEETPSKSGRSSPEIVEIKDVEERPKKSPKPPTQPNKKSKAVRRLVFDEDKTSPVSGTIIRDLAEDETLVVRKGDIDPAFNVVEVTEEAKALIAAIENRLGRYICRLCRRLYSDAFALAQHRCSRIVHIEYRCPECDKVFNCPANLASHRRWHKPRVPGTAKRREAPANESGRFPCQRCGKLFRRQAYLRKHMLAHEQPENEPEKELSAFRQVHADYNSYQPEIMRDNNFNTFWNKIPPPQQELNWEGVRQRCGSSCSSEDSRSLDVTGSEDEGGGLGDGVIRGYSTPCATVSVAQGHSGSWLAASASRIRGSGGGVGAISCAAQSSGDWDSLSSEPQGLLFGNRYQLGNFDQCIKAPWSKTHPSLKTKYCLAEVVLERTDNAVRRRIEKRYYPYQSALDFLQFHPPHTRALNELTWGACVPSACSPRTVERLLGVVLARSHLGAARIKNNITIKEECQSGEDHRDYDALFYAFFIVMGSITSICLICTYLNNRRKELDPERRSNRIIEAFDLKENASQLLDMKKEGLEVFYGIRYLTICLIVLDHQIGIYNAGPISDGLTTDQEFQSTVGMLLIHNDLFVDTFFLLSGFLTMTNLAKIKKVKYIIILKRYVRLIVAYAVVIFYISAVFPYTGSGPLWNRAISQDTEQCRKNWWLNLLMVSNYVDTENICMVTSWYIPCDFHFFVVTVLAYGLYKQWPKLGLSVVAILTTGAFIVPAVITYIYQLAAVQLFTIDFLRDPRAKEDYHIAYIKSHTRYSAYLVGFYSGWLFVKYSTSTGLNKLKQKWASLGTLSALGLMLVVMLYGSTFLWRNYSPLEGALYATLNRPIWACGVVLLVFCCSFGHVPIVKSFLSWYPWVPLSRLAYGLYLTHAIIITRNVFTTRNPQHNDYFDILNSAAGVIFWGSVAAVLLFLFVEAPANNLFSLCLHSKVADRTTSNEELNPDNVNASTSTNSIPTSSTGHLQKNLPSNIRYSSKI</sequence>
<feature type="transmembrane region" description="Helical" evidence="3">
    <location>
        <begin position="974"/>
        <end position="995"/>
    </location>
</feature>
<dbReference type="EMBL" id="CADEBC010000525">
    <property type="protein sequence ID" value="CAB3246004.1"/>
    <property type="molecule type" value="Genomic_DNA"/>
</dbReference>
<feature type="compositionally biased region" description="Pro residues" evidence="2">
    <location>
        <begin position="68"/>
        <end position="77"/>
    </location>
</feature>
<dbReference type="InterPro" id="IPR013087">
    <property type="entry name" value="Znf_C2H2_type"/>
</dbReference>
<feature type="transmembrane region" description="Helical" evidence="3">
    <location>
        <begin position="1040"/>
        <end position="1062"/>
    </location>
</feature>
<feature type="transmembrane region" description="Helical" evidence="3">
    <location>
        <begin position="617"/>
        <end position="641"/>
    </location>
</feature>
<dbReference type="PROSITE" id="PS50157">
    <property type="entry name" value="ZINC_FINGER_C2H2_2"/>
    <property type="match status" value="2"/>
</dbReference>
<dbReference type="PROSITE" id="PS00028">
    <property type="entry name" value="ZINC_FINGER_C2H2_1"/>
    <property type="match status" value="2"/>
</dbReference>
<evidence type="ECO:0000256" key="2">
    <source>
        <dbReference type="SAM" id="MobiDB-lite"/>
    </source>
</evidence>
<keyword evidence="1" id="KW-0862">Zinc</keyword>
<comment type="caution">
    <text evidence="5">The sequence shown here is derived from an EMBL/GenBank/DDBJ whole genome shotgun (WGS) entry which is preliminary data.</text>
</comment>
<proteinExistence type="predicted"/>
<feature type="region of interest" description="Disordered" evidence="2">
    <location>
        <begin position="66"/>
        <end position="130"/>
    </location>
</feature>
<dbReference type="InterPro" id="IPR052728">
    <property type="entry name" value="O2_lipid_transport_reg"/>
</dbReference>
<organism evidence="5 6">
    <name type="scientific">Arctia plantaginis</name>
    <name type="common">Wood tiger moth</name>
    <name type="synonym">Phalaena plantaginis</name>
    <dbReference type="NCBI Taxonomy" id="874455"/>
    <lineage>
        <taxon>Eukaryota</taxon>
        <taxon>Metazoa</taxon>
        <taxon>Ecdysozoa</taxon>
        <taxon>Arthropoda</taxon>
        <taxon>Hexapoda</taxon>
        <taxon>Insecta</taxon>
        <taxon>Pterygota</taxon>
        <taxon>Neoptera</taxon>
        <taxon>Endopterygota</taxon>
        <taxon>Lepidoptera</taxon>
        <taxon>Glossata</taxon>
        <taxon>Ditrysia</taxon>
        <taxon>Noctuoidea</taxon>
        <taxon>Erebidae</taxon>
        <taxon>Arctiinae</taxon>
        <taxon>Arctia</taxon>
    </lineage>
</organism>
<dbReference type="InterPro" id="IPR002656">
    <property type="entry name" value="Acyl_transf_3_dom"/>
</dbReference>
<accession>A0A8S1AES8</accession>
<keyword evidence="3" id="KW-0812">Transmembrane</keyword>
<feature type="transmembrane region" description="Helical" evidence="3">
    <location>
        <begin position="933"/>
        <end position="954"/>
    </location>
</feature>
<dbReference type="InterPro" id="IPR006621">
    <property type="entry name" value="Nose-resist-to-fluoxetine_N"/>
</dbReference>
<gene>
    <name evidence="5" type="ORF">APLA_LOCUS10690</name>
</gene>
<feature type="region of interest" description="Disordered" evidence="2">
    <location>
        <begin position="145"/>
        <end position="189"/>
    </location>
</feature>
<dbReference type="Proteomes" id="UP000494106">
    <property type="component" value="Unassembled WGS sequence"/>
</dbReference>
<dbReference type="SMART" id="SM00355">
    <property type="entry name" value="ZnF_C2H2"/>
    <property type="match status" value="3"/>
</dbReference>
<dbReference type="Gene3D" id="3.30.160.60">
    <property type="entry name" value="Classic Zinc Finger"/>
    <property type="match status" value="1"/>
</dbReference>
<feature type="domain" description="C2H2-type" evidence="4">
    <location>
        <begin position="322"/>
        <end position="349"/>
    </location>
</feature>
<dbReference type="OrthoDB" id="6585993at2759"/>
<feature type="transmembrane region" description="Helical" evidence="3">
    <location>
        <begin position="849"/>
        <end position="871"/>
    </location>
</feature>
<protein>
    <recommendedName>
        <fullName evidence="4">C2H2-type domain-containing protein</fullName>
    </recommendedName>
</protein>
<evidence type="ECO:0000256" key="3">
    <source>
        <dbReference type="SAM" id="Phobius"/>
    </source>
</evidence>
<feature type="region of interest" description="Disordered" evidence="2">
    <location>
        <begin position="404"/>
        <end position="424"/>
    </location>
</feature>
<keyword evidence="3" id="KW-1133">Transmembrane helix</keyword>
<feature type="compositionally biased region" description="Polar residues" evidence="2">
    <location>
        <begin position="145"/>
        <end position="159"/>
    </location>
</feature>
<dbReference type="PANTHER" id="PTHR11161">
    <property type="entry name" value="O-ACYLTRANSFERASE"/>
    <property type="match status" value="1"/>
</dbReference>
<feature type="transmembrane region" description="Helical" evidence="3">
    <location>
        <begin position="678"/>
        <end position="698"/>
    </location>
</feature>
<keyword evidence="6" id="KW-1185">Reference proteome</keyword>
<dbReference type="Pfam" id="PF01757">
    <property type="entry name" value="Acyl_transf_3"/>
    <property type="match status" value="1"/>
</dbReference>
<feature type="compositionally biased region" description="Basic and acidic residues" evidence="2">
    <location>
        <begin position="164"/>
        <end position="174"/>
    </location>
</feature>
<feature type="domain" description="C2H2-type" evidence="4">
    <location>
        <begin position="279"/>
        <end position="306"/>
    </location>
</feature>
<dbReference type="PANTHER" id="PTHR11161:SF71">
    <property type="entry name" value="NOSE RESISTANT-TO-FLUOXETINE PROTEIN N-TERMINAL DOMAIN-CONTAINING PROTEIN"/>
    <property type="match status" value="1"/>
</dbReference>
<keyword evidence="1" id="KW-0863">Zinc-finger</keyword>
<keyword evidence="1" id="KW-0479">Metal-binding</keyword>
<feature type="transmembrane region" description="Helical" evidence="3">
    <location>
        <begin position="718"/>
        <end position="739"/>
    </location>
</feature>
<evidence type="ECO:0000259" key="4">
    <source>
        <dbReference type="PROSITE" id="PS50157"/>
    </source>
</evidence>
<dbReference type="SUPFAM" id="SSF57667">
    <property type="entry name" value="beta-beta-alpha zinc fingers"/>
    <property type="match status" value="2"/>
</dbReference>
<feature type="transmembrane region" description="Helical" evidence="3">
    <location>
        <begin position="1007"/>
        <end position="1028"/>
    </location>
</feature>
<feature type="transmembrane region" description="Helical" evidence="3">
    <location>
        <begin position="823"/>
        <end position="842"/>
    </location>
</feature>
<dbReference type="Pfam" id="PF20146">
    <property type="entry name" value="NRF"/>
    <property type="match status" value="1"/>
</dbReference>
<dbReference type="Pfam" id="PF00096">
    <property type="entry name" value="zf-C2H2"/>
    <property type="match status" value="2"/>
</dbReference>
<dbReference type="InterPro" id="IPR036236">
    <property type="entry name" value="Znf_C2H2_sf"/>
</dbReference>
<feature type="compositionally biased region" description="Polar residues" evidence="2">
    <location>
        <begin position="1108"/>
        <end position="1124"/>
    </location>
</feature>
<dbReference type="AlphaFoldDB" id="A0A8S1AES8"/>
<feature type="compositionally biased region" description="Polar residues" evidence="2">
    <location>
        <begin position="1085"/>
        <end position="1095"/>
    </location>
</feature>
<feature type="transmembrane region" description="Helical" evidence="3">
    <location>
        <begin position="759"/>
        <end position="779"/>
    </location>
</feature>
<name>A0A8S1AES8_ARCPL</name>
<evidence type="ECO:0000313" key="6">
    <source>
        <dbReference type="Proteomes" id="UP000494106"/>
    </source>
</evidence>
<dbReference type="GO" id="GO:0016747">
    <property type="term" value="F:acyltransferase activity, transferring groups other than amino-acyl groups"/>
    <property type="evidence" value="ECO:0007669"/>
    <property type="project" value="InterPro"/>
</dbReference>
<dbReference type="GO" id="GO:0008270">
    <property type="term" value="F:zinc ion binding"/>
    <property type="evidence" value="ECO:0007669"/>
    <property type="project" value="UniProtKB-KW"/>
</dbReference>